<dbReference type="EMBL" id="JAHESF010000038">
    <property type="protein sequence ID" value="MBT1700310.1"/>
    <property type="molecule type" value="Genomic_DNA"/>
</dbReference>
<proteinExistence type="predicted"/>
<dbReference type="NCBIfam" id="NF033855">
    <property type="entry name" value="tRNA_MNMC2"/>
    <property type="match status" value="1"/>
</dbReference>
<dbReference type="GO" id="GO:0004808">
    <property type="term" value="F:tRNA (5-methylaminomethyl-2-thiouridylate)(34)-methyltransferase activity"/>
    <property type="evidence" value="ECO:0007669"/>
    <property type="project" value="InterPro"/>
</dbReference>
<feature type="domain" description="MnmC-like methyltransferase" evidence="1">
    <location>
        <begin position="148"/>
        <end position="222"/>
    </location>
</feature>
<organism evidence="2 3">
    <name type="scientific">Chryseosolibacter histidini</name>
    <dbReference type="NCBI Taxonomy" id="2782349"/>
    <lineage>
        <taxon>Bacteria</taxon>
        <taxon>Pseudomonadati</taxon>
        <taxon>Bacteroidota</taxon>
        <taxon>Cytophagia</taxon>
        <taxon>Cytophagales</taxon>
        <taxon>Chryseotaleaceae</taxon>
        <taxon>Chryseosolibacter</taxon>
    </lineage>
</organism>
<dbReference type="Proteomes" id="UP001319200">
    <property type="component" value="Unassembled WGS sequence"/>
</dbReference>
<sequence>MSQVSIITTTDGSHSLLNTSLNETYHSVHGALQESKHVFVRHGLDFFCERSSVDSIHIFEMGFGTGLNALLTAQRAAETQRHIHYTTLETFPLDQSIWKQLNYADTDEAKDLFQRIHEADWNKESVVTPFFTQLKMETSLQQATLTPAFFDVVYYDAFAPNKQPELWEMELLRKVVEAMKTGGIFVTYCAKGQLKRDLKSLQLSVETLAGPPGKKEMVRALKI</sequence>
<protein>
    <submittedName>
        <fullName evidence="2">tRNA (5-methylaminomethyl-2-thiouridine)(34)-methyltransferase MnmD</fullName>
    </submittedName>
</protein>
<comment type="caution">
    <text evidence="2">The sequence shown here is derived from an EMBL/GenBank/DDBJ whole genome shotgun (WGS) entry which is preliminary data.</text>
</comment>
<evidence type="ECO:0000313" key="3">
    <source>
        <dbReference type="Proteomes" id="UP001319200"/>
    </source>
</evidence>
<dbReference type="SUPFAM" id="SSF53335">
    <property type="entry name" value="S-adenosyl-L-methionine-dependent methyltransferases"/>
    <property type="match status" value="1"/>
</dbReference>
<keyword evidence="3" id="KW-1185">Reference proteome</keyword>
<name>A0AAP2DPV6_9BACT</name>
<dbReference type="RefSeq" id="WP_254168830.1">
    <property type="nucleotide sequence ID" value="NZ_JAHESF010000038.1"/>
</dbReference>
<dbReference type="GO" id="GO:0016645">
    <property type="term" value="F:oxidoreductase activity, acting on the CH-NH group of donors"/>
    <property type="evidence" value="ECO:0007669"/>
    <property type="project" value="InterPro"/>
</dbReference>
<evidence type="ECO:0000259" key="1">
    <source>
        <dbReference type="Pfam" id="PF05430"/>
    </source>
</evidence>
<dbReference type="InterPro" id="IPR029063">
    <property type="entry name" value="SAM-dependent_MTases_sf"/>
</dbReference>
<dbReference type="InterPro" id="IPR008471">
    <property type="entry name" value="MnmC-like_methylTransf"/>
</dbReference>
<evidence type="ECO:0000313" key="2">
    <source>
        <dbReference type="EMBL" id="MBT1700310.1"/>
    </source>
</evidence>
<accession>A0AAP2DPV6</accession>
<dbReference type="PANTHER" id="PTHR39963">
    <property type="entry name" value="SLL0983 PROTEIN"/>
    <property type="match status" value="1"/>
</dbReference>
<gene>
    <name evidence="2" type="primary">mnmD</name>
    <name evidence="2" type="ORF">KK083_25715</name>
</gene>
<dbReference type="PANTHER" id="PTHR39963:SF1">
    <property type="entry name" value="MNMC-LIKE METHYLTRANSFERASE DOMAIN-CONTAINING PROTEIN"/>
    <property type="match status" value="1"/>
</dbReference>
<reference evidence="2 3" key="1">
    <citation type="submission" date="2021-05" db="EMBL/GenBank/DDBJ databases">
        <title>A Polyphasic approach of four new species of the genus Ohtaekwangia: Ohtaekwangia histidinii sp. nov., Ohtaekwangia cretensis sp. nov., Ohtaekwangia indiensis sp. nov., Ohtaekwangia reichenbachii sp. nov. from diverse environment.</title>
        <authorList>
            <person name="Octaviana S."/>
        </authorList>
    </citation>
    <scope>NUCLEOTIDE SEQUENCE [LARGE SCALE GENOMIC DNA]</scope>
    <source>
        <strain evidence="2 3">PWU4</strain>
    </source>
</reference>
<dbReference type="Pfam" id="PF05430">
    <property type="entry name" value="Methyltransf_30"/>
    <property type="match status" value="1"/>
</dbReference>
<dbReference type="InterPro" id="IPR047785">
    <property type="entry name" value="tRNA_MNMC2"/>
</dbReference>
<dbReference type="Gene3D" id="3.40.50.150">
    <property type="entry name" value="Vaccinia Virus protein VP39"/>
    <property type="match status" value="1"/>
</dbReference>
<dbReference type="AlphaFoldDB" id="A0AAP2DPV6"/>